<evidence type="ECO:0000313" key="2">
    <source>
        <dbReference type="Proteomes" id="UP001443914"/>
    </source>
</evidence>
<evidence type="ECO:0000313" key="1">
    <source>
        <dbReference type="EMBL" id="KAK9733209.1"/>
    </source>
</evidence>
<sequence>MHPNTGIKHFPIQLSDHAPIEVDTNLTKDKRSRPYKLEAWNFEYEDCLTLIENRWNLHVNGSASFVLMRKLSNIRNVLKSWSLNKKQEWNRKWSDFDDNLSKALEGIFEGGDTKYYEEEHERLKEFSRMAAIYWRQRTKIRWFIEGDTCTRYFFNWVKGRAGKNFILGVKLSNDEWTYDPIRIGEEFRNYYMSILANSPGEDNAHELV</sequence>
<accession>A0AAW1LF16</accession>
<organism evidence="1 2">
    <name type="scientific">Saponaria officinalis</name>
    <name type="common">Common soapwort</name>
    <name type="synonym">Lychnis saponaria</name>
    <dbReference type="NCBI Taxonomy" id="3572"/>
    <lineage>
        <taxon>Eukaryota</taxon>
        <taxon>Viridiplantae</taxon>
        <taxon>Streptophyta</taxon>
        <taxon>Embryophyta</taxon>
        <taxon>Tracheophyta</taxon>
        <taxon>Spermatophyta</taxon>
        <taxon>Magnoliopsida</taxon>
        <taxon>eudicotyledons</taxon>
        <taxon>Gunneridae</taxon>
        <taxon>Pentapetalae</taxon>
        <taxon>Caryophyllales</taxon>
        <taxon>Caryophyllaceae</taxon>
        <taxon>Caryophylleae</taxon>
        <taxon>Saponaria</taxon>
    </lineage>
</organism>
<dbReference type="EMBL" id="JBDFQZ010000004">
    <property type="protein sequence ID" value="KAK9733209.1"/>
    <property type="molecule type" value="Genomic_DNA"/>
</dbReference>
<dbReference type="Proteomes" id="UP001443914">
    <property type="component" value="Unassembled WGS sequence"/>
</dbReference>
<proteinExistence type="predicted"/>
<dbReference type="AlphaFoldDB" id="A0AAW1LF16"/>
<reference evidence="1" key="1">
    <citation type="submission" date="2024-03" db="EMBL/GenBank/DDBJ databases">
        <title>WGS assembly of Saponaria officinalis var. Norfolk2.</title>
        <authorList>
            <person name="Jenkins J."/>
            <person name="Shu S."/>
            <person name="Grimwood J."/>
            <person name="Barry K."/>
            <person name="Goodstein D."/>
            <person name="Schmutz J."/>
            <person name="Leebens-Mack J."/>
            <person name="Osbourn A."/>
        </authorList>
    </citation>
    <scope>NUCLEOTIDE SEQUENCE [LARGE SCALE GENOMIC DNA]</scope>
    <source>
        <strain evidence="1">JIC</strain>
    </source>
</reference>
<gene>
    <name evidence="1" type="ORF">RND81_04G051500</name>
</gene>
<protein>
    <recommendedName>
        <fullName evidence="3">Reverse transcriptase</fullName>
    </recommendedName>
</protein>
<name>A0AAW1LF16_SAPOF</name>
<comment type="caution">
    <text evidence="1">The sequence shown here is derived from an EMBL/GenBank/DDBJ whole genome shotgun (WGS) entry which is preliminary data.</text>
</comment>
<keyword evidence="2" id="KW-1185">Reference proteome</keyword>
<evidence type="ECO:0008006" key="3">
    <source>
        <dbReference type="Google" id="ProtNLM"/>
    </source>
</evidence>